<keyword evidence="6" id="KW-1185">Reference proteome</keyword>
<dbReference type="InterPro" id="IPR018062">
    <property type="entry name" value="HTH_AraC-typ_CS"/>
</dbReference>
<dbReference type="Proteomes" id="UP000050326">
    <property type="component" value="Unassembled WGS sequence"/>
</dbReference>
<dbReference type="SMART" id="SM00342">
    <property type="entry name" value="HTH_ARAC"/>
    <property type="match status" value="1"/>
</dbReference>
<dbReference type="PRINTS" id="PR00032">
    <property type="entry name" value="HTHARAC"/>
</dbReference>
<evidence type="ECO:0000259" key="4">
    <source>
        <dbReference type="PROSITE" id="PS01124"/>
    </source>
</evidence>
<dbReference type="InterPro" id="IPR020449">
    <property type="entry name" value="Tscrpt_reg_AraC-type_HTH"/>
</dbReference>
<comment type="caution">
    <text evidence="5">The sequence shown here is derived from an EMBL/GenBank/DDBJ whole genome shotgun (WGS) entry which is preliminary data.</text>
</comment>
<dbReference type="InterPro" id="IPR018060">
    <property type="entry name" value="HTH_AraC"/>
</dbReference>
<keyword evidence="3" id="KW-0804">Transcription</keyword>
<dbReference type="EMBL" id="LKET01000033">
    <property type="protein sequence ID" value="KPU43876.1"/>
    <property type="molecule type" value="Genomic_DNA"/>
</dbReference>
<dbReference type="InterPro" id="IPR053142">
    <property type="entry name" value="PchR_regulatory_protein"/>
</dbReference>
<proteinExistence type="predicted"/>
<dbReference type="OrthoDB" id="9772607at2"/>
<evidence type="ECO:0000313" key="6">
    <source>
        <dbReference type="Proteomes" id="UP000050326"/>
    </source>
</evidence>
<sequence length="315" mass="36160">MKTLDLTKLGGNIKLVCSNDICSVYNFTSPNGEGIMTCYDVFPGVFLQYNDFHMESINFNFTYDKSLFCIDHCREGRIEWEQPGGRYYYLGAGDMQIGTRFKNSTNFSSPLRHYHGITTAFSLDEANDSLKKLLEGVDIDIHKLIEKFACLENPFVMRAHDSISHVFSELYRVPESIRLPYCKVKILELLVFLTGVEPKGQERSYFPRTQIDKVKAIERMMTSKSKRHFTLEELSKQYDITLTTLCSCFKEVFGHSVYSYMRNWRMNAAAVQLRQTDAPVTAVASSLGYENASKFSSAFKAVMGKTPTEYRKFFV</sequence>
<evidence type="ECO:0000256" key="1">
    <source>
        <dbReference type="ARBA" id="ARBA00023015"/>
    </source>
</evidence>
<dbReference type="PANTHER" id="PTHR47893">
    <property type="entry name" value="REGULATORY PROTEIN PCHR"/>
    <property type="match status" value="1"/>
</dbReference>
<dbReference type="PROSITE" id="PS00041">
    <property type="entry name" value="HTH_ARAC_FAMILY_1"/>
    <property type="match status" value="1"/>
</dbReference>
<dbReference type="Pfam" id="PF12833">
    <property type="entry name" value="HTH_18"/>
    <property type="match status" value="1"/>
</dbReference>
<dbReference type="Gene3D" id="1.10.10.60">
    <property type="entry name" value="Homeodomain-like"/>
    <property type="match status" value="1"/>
</dbReference>
<protein>
    <submittedName>
        <fullName evidence="5">Regulatory protein PchR</fullName>
    </submittedName>
</protein>
<dbReference type="InterPro" id="IPR009057">
    <property type="entry name" value="Homeodomain-like_sf"/>
</dbReference>
<dbReference type="PATRIC" id="fig|36849.3.peg.2727"/>
<dbReference type="GO" id="GO:0043565">
    <property type="term" value="F:sequence-specific DNA binding"/>
    <property type="evidence" value="ECO:0007669"/>
    <property type="project" value="InterPro"/>
</dbReference>
<evidence type="ECO:0000256" key="2">
    <source>
        <dbReference type="ARBA" id="ARBA00023125"/>
    </source>
</evidence>
<gene>
    <name evidence="5" type="primary">pchR</name>
    <name evidence="5" type="ORF">OXPF_25810</name>
</gene>
<keyword evidence="1" id="KW-0805">Transcription regulation</keyword>
<accession>A0A0P8W7Z6</accession>
<name>A0A0P8W7Z6_9CLOT</name>
<dbReference type="GO" id="GO:0003700">
    <property type="term" value="F:DNA-binding transcription factor activity"/>
    <property type="evidence" value="ECO:0007669"/>
    <property type="project" value="InterPro"/>
</dbReference>
<dbReference type="PANTHER" id="PTHR47893:SF1">
    <property type="entry name" value="REGULATORY PROTEIN PCHR"/>
    <property type="match status" value="1"/>
</dbReference>
<evidence type="ECO:0000313" key="5">
    <source>
        <dbReference type="EMBL" id="KPU43876.1"/>
    </source>
</evidence>
<dbReference type="SUPFAM" id="SSF46689">
    <property type="entry name" value="Homeodomain-like"/>
    <property type="match status" value="1"/>
</dbReference>
<dbReference type="AlphaFoldDB" id="A0A0P8W7Z6"/>
<evidence type="ECO:0000256" key="3">
    <source>
        <dbReference type="ARBA" id="ARBA00023163"/>
    </source>
</evidence>
<dbReference type="STRING" id="36849.OXPF_25810"/>
<keyword evidence="2" id="KW-0238">DNA-binding</keyword>
<feature type="domain" description="HTH araC/xylS-type" evidence="4">
    <location>
        <begin position="215"/>
        <end position="313"/>
    </location>
</feature>
<dbReference type="PROSITE" id="PS01124">
    <property type="entry name" value="HTH_ARAC_FAMILY_2"/>
    <property type="match status" value="1"/>
</dbReference>
<reference evidence="5 6" key="1">
    <citation type="submission" date="2015-09" db="EMBL/GenBank/DDBJ databases">
        <title>Genome sequence of Oxobacter pfennigii DSM 3222.</title>
        <authorList>
            <person name="Poehlein A."/>
            <person name="Bengelsdorf F.R."/>
            <person name="Schiel-Bengelsdorf B."/>
            <person name="Duerre P."/>
            <person name="Daniel R."/>
        </authorList>
    </citation>
    <scope>NUCLEOTIDE SEQUENCE [LARGE SCALE GENOMIC DNA]</scope>
    <source>
        <strain evidence="5 6">DSM 3222</strain>
    </source>
</reference>
<dbReference type="RefSeq" id="WP_054875611.1">
    <property type="nucleotide sequence ID" value="NZ_LKET01000033.1"/>
</dbReference>
<organism evidence="5 6">
    <name type="scientific">Oxobacter pfennigii</name>
    <dbReference type="NCBI Taxonomy" id="36849"/>
    <lineage>
        <taxon>Bacteria</taxon>
        <taxon>Bacillati</taxon>
        <taxon>Bacillota</taxon>
        <taxon>Clostridia</taxon>
        <taxon>Eubacteriales</taxon>
        <taxon>Clostridiaceae</taxon>
        <taxon>Oxobacter</taxon>
    </lineage>
</organism>